<organism evidence="3 4">
    <name type="scientific">Selenobaculum gibii</name>
    <dbReference type="NCBI Taxonomy" id="3054208"/>
    <lineage>
        <taxon>Bacteria</taxon>
        <taxon>Bacillati</taxon>
        <taxon>Bacillota</taxon>
        <taxon>Negativicutes</taxon>
        <taxon>Selenomonadales</taxon>
        <taxon>Selenomonadaceae</taxon>
        <taxon>Selenobaculum</taxon>
    </lineage>
</organism>
<dbReference type="GO" id="GO:0004534">
    <property type="term" value="F:5'-3' RNA exonuclease activity"/>
    <property type="evidence" value="ECO:0007669"/>
    <property type="project" value="TreeGrafter"/>
</dbReference>
<dbReference type="InterPro" id="IPR027417">
    <property type="entry name" value="P-loop_NTPase"/>
</dbReference>
<sequence>MKVVETGYKLDLHIHSVYSKGKDGDKVDFNTHANIGILAEKLNEQGVQMCAITDHDIFSYDMYIALKKYEQQDSSSIVKVFPGVEFSVEFQGDEGSSVVHVIAIFNDHPEEQCQKISEALLDENENIAYDRCMAFSEEKFLAILRQINLDTILIAHQKNSLTSKQERKSDANTVGASKFHEFIYTDYFEAYEFKNKKNEVFNKNYLAKTGMEESVRFITGSDCHDWRVYPKETSEDNTEFIYTYVKCLPSFRGLVMAITDYRRIKTVNSFFNPSAIYLPYIEIAINGVETNIPLSRGLNVIIGDNSIGKSLLLHKLTGYSKKQSRQIKQNLVASYDRYLRNNGVAIQTSLTEDQILGFDMQGEVREKFEESKIKSDEFLRKFYPEPINPEPYRQVVQRELNKIFGYLEEKFILDEIEKSMGALQIVDLDGILAESLTFVGQPSRDNKTAQGLGEISSSVRTIVESVKTIEGNQWIEDFDVKTLQEVESVLEELAKKYDGKKAVVDGENAKISAFQSVMNDFKQRYSSNVSDSQKRLSSYNEELERTIARVVELTLRRRRNLKPNIELEKKDIDIQTNRVFEYEFNSRLCVLTVDNEYIKSLFERVFKKGTNISPVDMTMEQLADYLLRFDGSPTEALQRLKDNIKELLDDDFKEKYTITQRGTDKTQELSAGFNAKIYFDLLSYESDHYGIYLIDQPEDNISQKAIKEYLLNRFKVMGEKRQVIIVTHNPQFIVNLDVDNVIYIGKTNAGMVVQSGALEYTDTEYNVLDIISTHIDGGLDTLKRRWKRYEKNNRISDI</sequence>
<feature type="coiled-coil region" evidence="1">
    <location>
        <begin position="483"/>
        <end position="556"/>
    </location>
</feature>
<name>A0A9Y2AGT9_9FIRM</name>
<dbReference type="SMART" id="SM00481">
    <property type="entry name" value="POLIIIAc"/>
    <property type="match status" value="1"/>
</dbReference>
<dbReference type="PANTHER" id="PTHR42924">
    <property type="entry name" value="EXONUCLEASE"/>
    <property type="match status" value="1"/>
</dbReference>
<dbReference type="InterPro" id="IPR003141">
    <property type="entry name" value="Pol/His_phosphatase_N"/>
</dbReference>
<evidence type="ECO:0000256" key="1">
    <source>
        <dbReference type="SAM" id="Coils"/>
    </source>
</evidence>
<dbReference type="Gene3D" id="3.40.50.300">
    <property type="entry name" value="P-loop containing nucleotide triphosphate hydrolases"/>
    <property type="match status" value="1"/>
</dbReference>
<dbReference type="EMBL" id="CP120678">
    <property type="protein sequence ID" value="WIW71470.1"/>
    <property type="molecule type" value="Genomic_DNA"/>
</dbReference>
<dbReference type="KEGG" id="sgbi:P3F81_03960"/>
<keyword evidence="4" id="KW-1185">Reference proteome</keyword>
<dbReference type="RefSeq" id="WP_309320658.1">
    <property type="nucleotide sequence ID" value="NZ_CP120678.1"/>
</dbReference>
<dbReference type="GO" id="GO:0035312">
    <property type="term" value="F:5'-3' DNA exonuclease activity"/>
    <property type="evidence" value="ECO:0007669"/>
    <property type="project" value="TreeGrafter"/>
</dbReference>
<proteinExistence type="predicted"/>
<dbReference type="SUPFAM" id="SSF89550">
    <property type="entry name" value="PHP domain-like"/>
    <property type="match status" value="1"/>
</dbReference>
<dbReference type="SUPFAM" id="SSF52540">
    <property type="entry name" value="P-loop containing nucleoside triphosphate hydrolases"/>
    <property type="match status" value="1"/>
</dbReference>
<protein>
    <recommendedName>
        <fullName evidence="2">Polymerase/histidinol phosphatase N-terminal domain-containing protein</fullName>
    </recommendedName>
</protein>
<feature type="domain" description="Polymerase/histidinol phosphatase N-terminal" evidence="2">
    <location>
        <begin position="10"/>
        <end position="90"/>
    </location>
</feature>
<dbReference type="PANTHER" id="PTHR42924:SF3">
    <property type="entry name" value="POLYMERASE_HISTIDINOL PHOSPHATASE N-TERMINAL DOMAIN-CONTAINING PROTEIN"/>
    <property type="match status" value="1"/>
</dbReference>
<evidence type="ECO:0000313" key="3">
    <source>
        <dbReference type="EMBL" id="WIW71470.1"/>
    </source>
</evidence>
<keyword evidence="1" id="KW-0175">Coiled coil</keyword>
<dbReference type="Gene3D" id="3.20.20.140">
    <property type="entry name" value="Metal-dependent hydrolases"/>
    <property type="match status" value="1"/>
</dbReference>
<dbReference type="AlphaFoldDB" id="A0A9Y2AGT9"/>
<evidence type="ECO:0000313" key="4">
    <source>
        <dbReference type="Proteomes" id="UP001243623"/>
    </source>
</evidence>
<dbReference type="InterPro" id="IPR052018">
    <property type="entry name" value="PHP_domain"/>
</dbReference>
<accession>A0A9Y2AGT9</accession>
<gene>
    <name evidence="3" type="ORF">P3F81_03960</name>
</gene>
<reference evidence="3" key="1">
    <citation type="submission" date="2023-03" db="EMBL/GenBank/DDBJ databases">
        <title>Selenobaculum gbiensis gen. nov. sp. nov., a new bacterium isolated from the gut microbiota of IBD patient.</title>
        <authorList>
            <person name="Yeo S."/>
            <person name="Park H."/>
            <person name="Huh C.S."/>
        </authorList>
    </citation>
    <scope>NUCLEOTIDE SEQUENCE</scope>
    <source>
        <strain evidence="3">ICN-92133</strain>
    </source>
</reference>
<dbReference type="Proteomes" id="UP001243623">
    <property type="component" value="Chromosome"/>
</dbReference>
<dbReference type="InterPro" id="IPR016195">
    <property type="entry name" value="Pol/histidinol_Pase-like"/>
</dbReference>
<evidence type="ECO:0000259" key="2">
    <source>
        <dbReference type="SMART" id="SM00481"/>
    </source>
</evidence>